<evidence type="ECO:0000256" key="23">
    <source>
        <dbReference type="SAM" id="MobiDB-lite"/>
    </source>
</evidence>
<feature type="transmembrane region" description="Helical" evidence="22">
    <location>
        <begin position="331"/>
        <end position="349"/>
    </location>
</feature>
<keyword evidence="8 22" id="KW-0812">Transmembrane</keyword>
<evidence type="ECO:0000256" key="16">
    <source>
        <dbReference type="ARBA" id="ARBA00023136"/>
    </source>
</evidence>
<feature type="binding site" evidence="20">
    <location>
        <position position="785"/>
    </location>
    <ligand>
        <name>ATP</name>
        <dbReference type="ChEBI" id="CHEBI:30616"/>
    </ligand>
</feature>
<dbReference type="GO" id="GO:0005886">
    <property type="term" value="C:plasma membrane"/>
    <property type="evidence" value="ECO:0007669"/>
    <property type="project" value="UniProtKB-SubCell"/>
</dbReference>
<evidence type="ECO:0000256" key="10">
    <source>
        <dbReference type="ARBA" id="ARBA00022741"/>
    </source>
</evidence>
<feature type="region of interest" description="Disordered" evidence="23">
    <location>
        <begin position="1258"/>
        <end position="1281"/>
    </location>
</feature>
<evidence type="ECO:0000256" key="4">
    <source>
        <dbReference type="ARBA" id="ARBA00004555"/>
    </source>
</evidence>
<comment type="subcellular location">
    <subcellularLocation>
        <location evidence="3">Cell membrane</location>
    </subcellularLocation>
    <subcellularLocation>
        <location evidence="4">Golgi apparatus</location>
    </subcellularLocation>
    <subcellularLocation>
        <location evidence="2 22">Membrane</location>
        <topology evidence="2 22">Multi-pass membrane protein</topology>
    </subcellularLocation>
</comment>
<evidence type="ECO:0000256" key="21">
    <source>
        <dbReference type="PIRSR" id="PIRSR606539-3"/>
    </source>
</evidence>
<evidence type="ECO:0000313" key="28">
    <source>
        <dbReference type="Proteomes" id="UP001487740"/>
    </source>
</evidence>
<feature type="binding site" evidence="20">
    <location>
        <position position="667"/>
    </location>
    <ligand>
        <name>ATP</name>
        <dbReference type="ChEBI" id="CHEBI:30616"/>
    </ligand>
</feature>
<dbReference type="EMBL" id="JARAKH010000034">
    <property type="protein sequence ID" value="KAK8384799.1"/>
    <property type="molecule type" value="Genomic_DNA"/>
</dbReference>
<evidence type="ECO:0000256" key="6">
    <source>
        <dbReference type="ARBA" id="ARBA00022475"/>
    </source>
</evidence>
<evidence type="ECO:0000256" key="5">
    <source>
        <dbReference type="ARBA" id="ARBA00008109"/>
    </source>
</evidence>
<keyword evidence="9 21" id="KW-0479">Metal-binding</keyword>
<dbReference type="GO" id="GO:0045332">
    <property type="term" value="P:phospholipid translocation"/>
    <property type="evidence" value="ECO:0007669"/>
    <property type="project" value="TreeGrafter"/>
</dbReference>
<dbReference type="GO" id="GO:0000287">
    <property type="term" value="F:magnesium ion binding"/>
    <property type="evidence" value="ECO:0007669"/>
    <property type="project" value="UniProtKB-UniRule"/>
</dbReference>
<dbReference type="InterPro" id="IPR008250">
    <property type="entry name" value="ATPase_P-typ_transduc_dom_A_sf"/>
</dbReference>
<evidence type="ECO:0000256" key="11">
    <source>
        <dbReference type="ARBA" id="ARBA00022840"/>
    </source>
</evidence>
<dbReference type="EC" id="7.6.2.1" evidence="22"/>
<organism evidence="27 28">
    <name type="scientific">Scylla paramamosain</name>
    <name type="common">Mud crab</name>
    <dbReference type="NCBI Taxonomy" id="85552"/>
    <lineage>
        <taxon>Eukaryota</taxon>
        <taxon>Metazoa</taxon>
        <taxon>Ecdysozoa</taxon>
        <taxon>Arthropoda</taxon>
        <taxon>Crustacea</taxon>
        <taxon>Multicrustacea</taxon>
        <taxon>Malacostraca</taxon>
        <taxon>Eumalacostraca</taxon>
        <taxon>Eucarida</taxon>
        <taxon>Decapoda</taxon>
        <taxon>Pleocyemata</taxon>
        <taxon>Brachyura</taxon>
        <taxon>Eubrachyura</taxon>
        <taxon>Portunoidea</taxon>
        <taxon>Portunidae</taxon>
        <taxon>Portuninae</taxon>
        <taxon>Scylla</taxon>
    </lineage>
</organism>
<feature type="binding site" evidence="21">
    <location>
        <position position="786"/>
    </location>
    <ligand>
        <name>Mg(2+)</name>
        <dbReference type="ChEBI" id="CHEBI:18420"/>
    </ligand>
</feature>
<dbReference type="InterPro" id="IPR032631">
    <property type="entry name" value="P-type_ATPase_N"/>
</dbReference>
<dbReference type="NCBIfam" id="TIGR01652">
    <property type="entry name" value="ATPase-Plipid"/>
    <property type="match status" value="1"/>
</dbReference>
<dbReference type="InterPro" id="IPR036412">
    <property type="entry name" value="HAD-like_sf"/>
</dbReference>
<dbReference type="FunFam" id="3.40.50.1000:FF:000010">
    <property type="entry name" value="Phospholipid-transporting ATPase"/>
    <property type="match status" value="1"/>
</dbReference>
<keyword evidence="16 22" id="KW-0472">Membrane</keyword>
<dbReference type="NCBIfam" id="TIGR01494">
    <property type="entry name" value="ATPase_P-type"/>
    <property type="match status" value="2"/>
</dbReference>
<feature type="binding site" evidence="20">
    <location>
        <position position="403"/>
    </location>
    <ligand>
        <name>ATP</name>
        <dbReference type="ChEBI" id="CHEBI:30616"/>
    </ligand>
</feature>
<comment type="catalytic activity">
    <reaction evidence="18">
        <text>a 1,2-diacyl-sn-glycero-3-phospho-L-serine(out) + ATP + H2O = a 1,2-diacyl-sn-glycero-3-phospho-L-serine(in) + ADP + phosphate + H(+)</text>
        <dbReference type="Rhea" id="RHEA:38567"/>
        <dbReference type="ChEBI" id="CHEBI:15377"/>
        <dbReference type="ChEBI" id="CHEBI:15378"/>
        <dbReference type="ChEBI" id="CHEBI:30616"/>
        <dbReference type="ChEBI" id="CHEBI:43474"/>
        <dbReference type="ChEBI" id="CHEBI:57262"/>
        <dbReference type="ChEBI" id="CHEBI:456216"/>
    </reaction>
    <physiologicalReaction direction="left-to-right" evidence="18">
        <dbReference type="Rhea" id="RHEA:38568"/>
    </physiologicalReaction>
</comment>
<dbReference type="InterPro" id="IPR001757">
    <property type="entry name" value="P_typ_ATPase"/>
</dbReference>
<keyword evidence="15" id="KW-0333">Golgi apparatus</keyword>
<evidence type="ECO:0000256" key="8">
    <source>
        <dbReference type="ARBA" id="ARBA00022692"/>
    </source>
</evidence>
<dbReference type="GO" id="GO:0140326">
    <property type="term" value="F:ATPase-coupled intramembrane lipid transporter activity"/>
    <property type="evidence" value="ECO:0007669"/>
    <property type="project" value="UniProtKB-EC"/>
</dbReference>
<comment type="cofactor">
    <cofactor evidence="1 21">
        <name>Mg(2+)</name>
        <dbReference type="ChEBI" id="CHEBI:18420"/>
    </cofactor>
</comment>
<evidence type="ECO:0000256" key="2">
    <source>
        <dbReference type="ARBA" id="ARBA00004141"/>
    </source>
</evidence>
<dbReference type="PANTHER" id="PTHR24092">
    <property type="entry name" value="PROBABLE PHOSPHOLIPID-TRANSPORTING ATPASE"/>
    <property type="match status" value="1"/>
</dbReference>
<dbReference type="Pfam" id="PF00122">
    <property type="entry name" value="E1-E2_ATPase"/>
    <property type="match status" value="1"/>
</dbReference>
<evidence type="ECO:0000256" key="12">
    <source>
        <dbReference type="ARBA" id="ARBA00022842"/>
    </source>
</evidence>
<dbReference type="Pfam" id="PF16209">
    <property type="entry name" value="PhoLip_ATPase_N"/>
    <property type="match status" value="1"/>
</dbReference>
<evidence type="ECO:0000313" key="27">
    <source>
        <dbReference type="EMBL" id="KAK8384799.1"/>
    </source>
</evidence>
<feature type="binding site" evidence="20">
    <location>
        <position position="489"/>
    </location>
    <ligand>
        <name>ATP</name>
        <dbReference type="ChEBI" id="CHEBI:30616"/>
    </ligand>
</feature>
<proteinExistence type="inferred from homology"/>
<dbReference type="Pfam" id="PF16212">
    <property type="entry name" value="PhoLip_ATPase_C"/>
    <property type="match status" value="1"/>
</dbReference>
<feature type="binding site" evidence="21">
    <location>
        <position position="782"/>
    </location>
    <ligand>
        <name>Mg(2+)</name>
        <dbReference type="ChEBI" id="CHEBI:18420"/>
    </ligand>
</feature>
<feature type="transmembrane region" description="Helical" evidence="22">
    <location>
        <begin position="839"/>
        <end position="860"/>
    </location>
</feature>
<feature type="transmembrane region" description="Helical" evidence="22">
    <location>
        <begin position="95"/>
        <end position="114"/>
    </location>
</feature>
<feature type="domain" description="P-type ATPase C-terminal" evidence="26">
    <location>
        <begin position="808"/>
        <end position="1058"/>
    </location>
</feature>
<feature type="transmembrane region" description="Helical" evidence="22">
    <location>
        <begin position="72"/>
        <end position="89"/>
    </location>
</feature>
<feature type="binding site" evidence="20">
    <location>
        <position position="530"/>
    </location>
    <ligand>
        <name>ATP</name>
        <dbReference type="ChEBI" id="CHEBI:30616"/>
    </ligand>
</feature>
<dbReference type="SUPFAM" id="SSF81665">
    <property type="entry name" value="Calcium ATPase, transmembrane domain M"/>
    <property type="match status" value="1"/>
</dbReference>
<dbReference type="Gene3D" id="2.70.150.10">
    <property type="entry name" value="Calcium-transporting ATPase, cytoplasmic transduction domain A"/>
    <property type="match status" value="1"/>
</dbReference>
<keyword evidence="14 22" id="KW-1133">Transmembrane helix</keyword>
<evidence type="ECO:0000256" key="7">
    <source>
        <dbReference type="ARBA" id="ARBA00022553"/>
    </source>
</evidence>
<evidence type="ECO:0000256" key="20">
    <source>
        <dbReference type="PIRSR" id="PIRSR606539-2"/>
    </source>
</evidence>
<dbReference type="Gene3D" id="3.40.50.1000">
    <property type="entry name" value="HAD superfamily/HAD-like"/>
    <property type="match status" value="1"/>
</dbReference>
<dbReference type="InterPro" id="IPR018303">
    <property type="entry name" value="ATPase_P-typ_P_site"/>
</dbReference>
<dbReference type="Pfam" id="PF13246">
    <property type="entry name" value="Cation_ATPase"/>
    <property type="match status" value="1"/>
</dbReference>
<keyword evidence="10 20" id="KW-0547">Nucleotide-binding</keyword>
<feature type="binding site" evidence="20">
    <location>
        <position position="405"/>
    </location>
    <ligand>
        <name>ATP</name>
        <dbReference type="ChEBI" id="CHEBI:30616"/>
    </ligand>
</feature>
<dbReference type="GO" id="GO:0005802">
    <property type="term" value="C:trans-Golgi network"/>
    <property type="evidence" value="ECO:0007669"/>
    <property type="project" value="TreeGrafter"/>
</dbReference>
<dbReference type="GO" id="GO:0005524">
    <property type="term" value="F:ATP binding"/>
    <property type="evidence" value="ECO:0007669"/>
    <property type="project" value="UniProtKB-UniRule"/>
</dbReference>
<evidence type="ECO:0000259" key="25">
    <source>
        <dbReference type="Pfam" id="PF16209"/>
    </source>
</evidence>
<evidence type="ECO:0000256" key="1">
    <source>
        <dbReference type="ARBA" id="ARBA00001946"/>
    </source>
</evidence>
<protein>
    <recommendedName>
        <fullName evidence="22">Phospholipid-transporting ATPase</fullName>
        <ecNumber evidence="22">7.6.2.1</ecNumber>
    </recommendedName>
</protein>
<evidence type="ECO:0000256" key="18">
    <source>
        <dbReference type="ARBA" id="ARBA00051303"/>
    </source>
</evidence>
<feature type="binding site" evidence="20">
    <location>
        <position position="668"/>
    </location>
    <ligand>
        <name>ATP</name>
        <dbReference type="ChEBI" id="CHEBI:30616"/>
    </ligand>
</feature>
<dbReference type="PRINTS" id="PR00119">
    <property type="entry name" value="CATATPASE"/>
</dbReference>
<name>A0AAW0TAY6_SCYPA</name>
<reference evidence="27 28" key="1">
    <citation type="submission" date="2023-03" db="EMBL/GenBank/DDBJ databases">
        <title>High-quality genome of Scylla paramamosain provides insights in environmental adaptation.</title>
        <authorList>
            <person name="Zhang L."/>
        </authorList>
    </citation>
    <scope>NUCLEOTIDE SEQUENCE [LARGE SCALE GENOMIC DNA]</scope>
    <source>
        <strain evidence="27">LZ_2023a</strain>
        <tissue evidence="27">Muscle</tissue>
    </source>
</reference>
<dbReference type="SFLD" id="SFLDG00002">
    <property type="entry name" value="C1.7:_P-type_atpase_like"/>
    <property type="match status" value="1"/>
</dbReference>
<keyword evidence="13 22" id="KW-1278">Translocase</keyword>
<dbReference type="SUPFAM" id="SSF56784">
    <property type="entry name" value="HAD-like"/>
    <property type="match status" value="1"/>
</dbReference>
<evidence type="ECO:0000256" key="9">
    <source>
        <dbReference type="ARBA" id="ARBA00022723"/>
    </source>
</evidence>
<dbReference type="GO" id="GO:0016887">
    <property type="term" value="F:ATP hydrolysis activity"/>
    <property type="evidence" value="ECO:0007669"/>
    <property type="project" value="InterPro"/>
</dbReference>
<dbReference type="PROSITE" id="PS00154">
    <property type="entry name" value="ATPASE_E1_E2"/>
    <property type="match status" value="1"/>
</dbReference>
<feature type="binding site" evidence="20">
    <location>
        <position position="666"/>
    </location>
    <ligand>
        <name>ATP</name>
        <dbReference type="ChEBI" id="CHEBI:30616"/>
    </ligand>
</feature>
<feature type="transmembrane region" description="Helical" evidence="22">
    <location>
        <begin position="872"/>
        <end position="892"/>
    </location>
</feature>
<gene>
    <name evidence="27" type="ORF">O3P69_014384</name>
</gene>
<keyword evidence="6" id="KW-1003">Cell membrane</keyword>
<feature type="binding site" evidence="20">
    <location>
        <position position="756"/>
    </location>
    <ligand>
        <name>ATP</name>
        <dbReference type="ChEBI" id="CHEBI:30616"/>
    </ligand>
</feature>
<dbReference type="SUPFAM" id="SSF81653">
    <property type="entry name" value="Calcium ATPase, transduction domain A"/>
    <property type="match status" value="1"/>
</dbReference>
<feature type="transmembrane region" description="Helical" evidence="22">
    <location>
        <begin position="1030"/>
        <end position="1049"/>
    </location>
</feature>
<evidence type="ECO:0000256" key="13">
    <source>
        <dbReference type="ARBA" id="ARBA00022967"/>
    </source>
</evidence>
<comment type="catalytic activity">
    <reaction evidence="17 22">
        <text>ATP + H2O + phospholipidSide 1 = ADP + phosphate + phospholipidSide 2.</text>
        <dbReference type="EC" id="7.6.2.1"/>
    </reaction>
</comment>
<feature type="transmembrane region" description="Helical" evidence="22">
    <location>
        <begin position="955"/>
        <end position="978"/>
    </location>
</feature>
<accession>A0AAW0TAY6</accession>
<dbReference type="SFLD" id="SFLDS00003">
    <property type="entry name" value="Haloacid_Dehalogenase"/>
    <property type="match status" value="1"/>
</dbReference>
<evidence type="ECO:0000256" key="17">
    <source>
        <dbReference type="ARBA" id="ARBA00034036"/>
    </source>
</evidence>
<dbReference type="Proteomes" id="UP001487740">
    <property type="component" value="Unassembled WGS sequence"/>
</dbReference>
<dbReference type="Gene3D" id="3.40.1110.10">
    <property type="entry name" value="Calcium-transporting ATPase, cytoplasmic domain N"/>
    <property type="match status" value="1"/>
</dbReference>
<evidence type="ECO:0000256" key="19">
    <source>
        <dbReference type="PIRSR" id="PIRSR606539-1"/>
    </source>
</evidence>
<dbReference type="FunFam" id="2.70.150.10:FF:000021">
    <property type="entry name" value="Phospholipid-transporting ATPase"/>
    <property type="match status" value="1"/>
</dbReference>
<feature type="domain" description="P-type ATPase A" evidence="24">
    <location>
        <begin position="126"/>
        <end position="189"/>
    </location>
</feature>
<dbReference type="CDD" id="cd02073">
    <property type="entry name" value="P-type_ATPase_APLT_Dnf-like"/>
    <property type="match status" value="1"/>
</dbReference>
<keyword evidence="28" id="KW-1185">Reference proteome</keyword>
<evidence type="ECO:0000259" key="24">
    <source>
        <dbReference type="Pfam" id="PF00122"/>
    </source>
</evidence>
<feature type="binding site" evidence="20">
    <location>
        <position position="786"/>
    </location>
    <ligand>
        <name>ATP</name>
        <dbReference type="ChEBI" id="CHEBI:30616"/>
    </ligand>
</feature>
<feature type="binding site" evidence="20">
    <location>
        <position position="762"/>
    </location>
    <ligand>
        <name>ATP</name>
        <dbReference type="ChEBI" id="CHEBI:30616"/>
    </ligand>
</feature>
<dbReference type="InterPro" id="IPR023298">
    <property type="entry name" value="ATPase_P-typ_TM_dom_sf"/>
</dbReference>
<feature type="binding site" evidence="20">
    <location>
        <position position="553"/>
    </location>
    <ligand>
        <name>ATP</name>
        <dbReference type="ChEBI" id="CHEBI:30616"/>
    </ligand>
</feature>
<evidence type="ECO:0000256" key="3">
    <source>
        <dbReference type="ARBA" id="ARBA00004236"/>
    </source>
</evidence>
<feature type="transmembrane region" description="Helical" evidence="22">
    <location>
        <begin position="921"/>
        <end position="943"/>
    </location>
</feature>
<evidence type="ECO:0000256" key="22">
    <source>
        <dbReference type="RuleBase" id="RU362033"/>
    </source>
</evidence>
<dbReference type="EMBL" id="JARAKH010000034">
    <property type="protein sequence ID" value="KAK8384800.1"/>
    <property type="molecule type" value="Genomic_DNA"/>
</dbReference>
<feature type="transmembrane region" description="Helical" evidence="22">
    <location>
        <begin position="293"/>
        <end position="311"/>
    </location>
</feature>
<feature type="active site" description="4-aspartylphosphate intermediate" evidence="19">
    <location>
        <position position="403"/>
    </location>
</feature>
<comment type="similarity">
    <text evidence="5 22">Belongs to the cation transport ATPase (P-type) (TC 3.A.3) family. Type IV subfamily.</text>
</comment>
<dbReference type="InterPro" id="IPR023214">
    <property type="entry name" value="HAD_sf"/>
</dbReference>
<feature type="binding site" evidence="21">
    <location>
        <position position="403"/>
    </location>
    <ligand>
        <name>Mg(2+)</name>
        <dbReference type="ChEBI" id="CHEBI:18420"/>
    </ligand>
</feature>
<feature type="binding site" evidence="20">
    <location>
        <position position="404"/>
    </location>
    <ligand>
        <name>ATP</name>
        <dbReference type="ChEBI" id="CHEBI:30616"/>
    </ligand>
</feature>
<evidence type="ECO:0000256" key="15">
    <source>
        <dbReference type="ARBA" id="ARBA00023034"/>
    </source>
</evidence>
<dbReference type="SFLD" id="SFLDF00027">
    <property type="entry name" value="p-type_atpase"/>
    <property type="match status" value="1"/>
</dbReference>
<dbReference type="InterPro" id="IPR059000">
    <property type="entry name" value="ATPase_P-type_domA"/>
</dbReference>
<evidence type="ECO:0000256" key="14">
    <source>
        <dbReference type="ARBA" id="ARBA00022989"/>
    </source>
</evidence>
<sequence length="1281" mass="143983">MTTQVAAEVRARAGAGLGAAAGGGMGGQDYRTVFLNEPQPFKYCSNAICTAKYRYKLLFFLPMFLFEQFRRYANIFFLIIALLQQIPGVSPTGRYTTLVPLICILVVSAIKEIAEDIKRHRADDELNKREIEVLKDGQWQWIKWRHIQVGDIVKVRNNKFFPADLVLLASSEPQALCYVETANLDGETNLKIRQGLPQTSHLLEARDLMSLSGKVECEAPNRFLYQFTGNLKETSRPTVPLCPDQVLLRGAKLQNTNWVFGLVIYTGHETKLMKNSATSAPLKRSTVDRQTNNLIILLFFLLIVLCLIMAVCNSQWPAELHWYLSLDDLSVFNFGINFITFIILFNNLIPISLQVTLEVVRFIQAGFINNDINMLYEENNIWAMARTSNLNEELGMVKYVLSDKTGTLTCNIMEFKRCSVGGNVYSMSDGSSPCRSVQDLIVLVESGGPGSDMARQFLIMLAVCHTVIPDRDEGRPDSAIKYHAASPDERALVEGAQKLGFVFETRTPDCVVVDVLGTKERYEVLNVLEFTSARKRMSVIVKTPDGQIKLYCKGADTVIYERLGDSQQFRDVIVRHLEDFAGEGLRTLCYATADISQEFYDKWKNIYHKASTALQFREKKLEDAAQLIENNLTLLGATAIEDKLQDEVPETIASLLKAGIHVWVLTGDKQETAINIGHSCHLLNQGMPLIILNTDSLDETRDTINRHVVEFGEQLKRENEAALIIDGKTLIYALTPDLRKDFLDLCISCKSVICCRVSPSQKAEVVELLTRETGSVTLAIGDGANDVAMIQKANVGVGIAGLEGLQAACASDYAIGQFRFLARLLFVHGAWNYSRLCKVILYSFYKNICLYVIELWWAAMSGWSGQVLFERWSIAMYNVLFTAAPPLVMGIFDRSCSAETRMKYPELYRESQSGSHFNWKVFLWWVWLALVHSVLVFVLPYFSMTQDVAWGHGRVGGYLMVGNMVYTYVVITVCLKAGLETDAWTWVTHLAIWGSIASWFIFLLVYSNFWPVLPMAPDMAGIYLQVYSSPVFWFGVILIPLSCLLLDVTTKTMQNSVRKSLTEQVRESEISNKDVSKVLDTKHRLSETARLLKNVFRRTTTRVNLEVELAHGYAFSQEEHGVMGQSEVIRFYDTTQPKPGGMEEGHVYSGQTQMSIEDPSVGRRDVMPMNLSDRKSAVFVRDGVLWELKAWQCCKFHRCYIPCVSNAATTAVATLAERVECKALWAATRLTPPSGVVQQGRGRVRRVLQAPVQSILKLSGPYPESPSLHPSESKAFGNEPL</sequence>
<dbReference type="PANTHER" id="PTHR24092:SF150">
    <property type="entry name" value="PHOSPHOLIPID-TRANSPORTING ATPASE"/>
    <property type="match status" value="1"/>
</dbReference>
<keyword evidence="7" id="KW-0597">Phosphoprotein</keyword>
<comment type="caution">
    <text evidence="27">The sequence shown here is derived from an EMBL/GenBank/DDBJ whole genome shotgun (WGS) entry which is preliminary data.</text>
</comment>
<keyword evidence="11 20" id="KW-0067">ATP-binding</keyword>
<dbReference type="InterPro" id="IPR044492">
    <property type="entry name" value="P_typ_ATPase_HD_dom"/>
</dbReference>
<dbReference type="InterPro" id="IPR023299">
    <property type="entry name" value="ATPase_P-typ_cyto_dom_N"/>
</dbReference>
<dbReference type="FunFam" id="3.40.1110.10:FF:000055">
    <property type="entry name" value="Phospholipid-transporting ATPase"/>
    <property type="match status" value="1"/>
</dbReference>
<feature type="transmembrane region" description="Helical" evidence="22">
    <location>
        <begin position="990"/>
        <end position="1010"/>
    </location>
</feature>
<keyword evidence="12 21" id="KW-0460">Magnesium</keyword>
<evidence type="ECO:0000259" key="26">
    <source>
        <dbReference type="Pfam" id="PF16212"/>
    </source>
</evidence>
<dbReference type="InterPro" id="IPR006539">
    <property type="entry name" value="P-type_ATPase_IV"/>
</dbReference>
<feature type="binding site" evidence="21">
    <location>
        <position position="405"/>
    </location>
    <ligand>
        <name>Mg(2+)</name>
        <dbReference type="ChEBI" id="CHEBI:18420"/>
    </ligand>
</feature>
<feature type="domain" description="P-type ATPase N-terminal" evidence="25">
    <location>
        <begin position="39"/>
        <end position="98"/>
    </location>
</feature>
<dbReference type="SUPFAM" id="SSF81660">
    <property type="entry name" value="Metal cation-transporting ATPase, ATP-binding domain N"/>
    <property type="match status" value="1"/>
</dbReference>
<dbReference type="InterPro" id="IPR032630">
    <property type="entry name" value="P_typ_ATPase_c"/>
</dbReference>
<feature type="binding site" evidence="20">
    <location>
        <position position="586"/>
    </location>
    <ligand>
        <name>ATP</name>
        <dbReference type="ChEBI" id="CHEBI:30616"/>
    </ligand>
</feature>